<comment type="similarity">
    <text evidence="2">Belongs to the nucleoporin Nup133 family.</text>
</comment>
<organism evidence="11 12">
    <name type="scientific">Patellaria atrata CBS 101060</name>
    <dbReference type="NCBI Taxonomy" id="1346257"/>
    <lineage>
        <taxon>Eukaryota</taxon>
        <taxon>Fungi</taxon>
        <taxon>Dikarya</taxon>
        <taxon>Ascomycota</taxon>
        <taxon>Pezizomycotina</taxon>
        <taxon>Dothideomycetes</taxon>
        <taxon>Dothideomycetes incertae sedis</taxon>
        <taxon>Patellariales</taxon>
        <taxon>Patellariaceae</taxon>
        <taxon>Patellaria</taxon>
    </lineage>
</organism>
<evidence type="ECO:0000256" key="5">
    <source>
        <dbReference type="ARBA" id="ARBA00022927"/>
    </source>
</evidence>
<dbReference type="GO" id="GO:0006606">
    <property type="term" value="P:protein import into nucleus"/>
    <property type="evidence" value="ECO:0007669"/>
    <property type="project" value="TreeGrafter"/>
</dbReference>
<sequence length="1360" mass="152775">MFSPDATIHSGHTNSLRNPRRRQRNDSEGVRHPRKRSKISSETFSPSPDKIPNGNGFLGVNGHARNENRAESVSLREVPVREKKLNGVGKRATKGDGSIVLTQNPHYSVRQLPSIPDQLEAESTPYRGSSLPFSNLALALTFNKAFIWDYTLPTTSPTTRTVDLPYSTRLTEPLPLGSLVTSGPSREVGLVVVFPSTGHIKFWEDVDNVASLNLLKNHRGGLDSKVHLPDKATITEIIDAGHAGFILLLSNGQLAQLMVRDSQGRSNINVDFLPFDGTSANNGLFSISGFGKIFRVHKCKHDIAAAKVRPSTTKGQMEVVATSSSGLFKIWNINWSGQHALDFEVDAHEEIAAAVYSDLDHDSSHNSTIKVIDFAFLPEPFGTISDVARQKSKRTIQTLALVSVANTSSLRYSLVEVDLHSGGSDIRRAFPLDSYRSSITNHDCKVPKLLLPHPGHTVTIVFEDAVVLASLQIKESSPESQLLADSGELQSPYQDCFYLNIKDGFSLQGHEIEDRTGKDTLSQCILFSYPAGIVRITTLDPEKFDNGTDTARVTAKSKIEQVVFFSGVPGQIIDFSRKPELQFSNDEVELAALHVSKDILRSNSETFQAMAFNMDRQLSMRAQSLHLLAVYISANYPSISHSCKWKLLRDAEKLASVRKVWKYHDRNLQNETPQQRLLLPEWLEIVHGRHKTEARVEIGELDLVRQWFTRDVSRWESLVPSAYAYLQVNCKGGGFALADLLHQALETVEIVYGSLHAALEFRELHAENYGLIGEDFENGILRSNYEGLPEFWTSSHNLVNTTRTLVKLVSQQIGRPDDDIDDTLNAEVAQSLPKLARLCCVLNIERYTWYLHQDDAEKRVIGERIKREFDTVVQHELLTALNLADQQEQGIEIAEWLRNMTELVNLISTQFNMLFDTVRDFGDREGQYKSMADNQLDIAKERLQHFFNKYGNDFATPYFLRYLETKQPALIFNPSMSNSQYRKEFLQADPSRAKLRWINEVIVEKNPHEAANALLTVAETQETNIWCKKVELSIAKLSLLAADKIAALQRNSTELKLTTLQNKLYNHISLTVLESLDQDSALDLVMGTYAAKRVHRRPGVRQVIRLGFELLINQRVLDADMLIDILTLMDHEKSQSSADDISGQQFYLALDVLATSKSSKSPFIYESLQKLIWKRCYFMDDWNTINKTEGKSDEHVGRVLQKTVLFRTLKACAKATLLKGAPHVIPIPPSECVSAGCSPQELIHRFPSEDMHHHVMSDNAKDGEQLTKYIEHARLDEWVKACDDLAIQIVNKEGDDEAEEKRLEQEGVLGWKEKPSTDWVLEEEDDERVTGARSAATSTFNGDDEAEGSGEQSDTEMGGM</sequence>
<reference evidence="11" key="1">
    <citation type="journal article" date="2020" name="Stud. Mycol.">
        <title>101 Dothideomycetes genomes: a test case for predicting lifestyles and emergence of pathogens.</title>
        <authorList>
            <person name="Haridas S."/>
            <person name="Albert R."/>
            <person name="Binder M."/>
            <person name="Bloem J."/>
            <person name="Labutti K."/>
            <person name="Salamov A."/>
            <person name="Andreopoulos B."/>
            <person name="Baker S."/>
            <person name="Barry K."/>
            <person name="Bills G."/>
            <person name="Bluhm B."/>
            <person name="Cannon C."/>
            <person name="Castanera R."/>
            <person name="Culley D."/>
            <person name="Daum C."/>
            <person name="Ezra D."/>
            <person name="Gonzalez J."/>
            <person name="Henrissat B."/>
            <person name="Kuo A."/>
            <person name="Liang C."/>
            <person name="Lipzen A."/>
            <person name="Lutzoni F."/>
            <person name="Magnuson J."/>
            <person name="Mondo S."/>
            <person name="Nolan M."/>
            <person name="Ohm R."/>
            <person name="Pangilinan J."/>
            <person name="Park H.-J."/>
            <person name="Ramirez L."/>
            <person name="Alfaro M."/>
            <person name="Sun H."/>
            <person name="Tritt A."/>
            <person name="Yoshinaga Y."/>
            <person name="Zwiers L.-H."/>
            <person name="Turgeon B."/>
            <person name="Goodwin S."/>
            <person name="Spatafora J."/>
            <person name="Crous P."/>
            <person name="Grigoriev I."/>
        </authorList>
    </citation>
    <scope>NUCLEOTIDE SEQUENCE</scope>
    <source>
        <strain evidence="11">CBS 101060</strain>
    </source>
</reference>
<keyword evidence="12" id="KW-1185">Reference proteome</keyword>
<keyword evidence="7" id="KW-0539">Nucleus</keyword>
<dbReference type="Pfam" id="PF08801">
    <property type="entry name" value="Nucleoporin_N"/>
    <property type="match status" value="1"/>
</dbReference>
<keyword evidence="3" id="KW-0813">Transport</keyword>
<dbReference type="Pfam" id="PF03177">
    <property type="entry name" value="Nucleoporin_C"/>
    <property type="match status" value="1"/>
</dbReference>
<feature type="region of interest" description="Disordered" evidence="8">
    <location>
        <begin position="1314"/>
        <end position="1360"/>
    </location>
</feature>
<evidence type="ECO:0000256" key="3">
    <source>
        <dbReference type="ARBA" id="ARBA00022448"/>
    </source>
</evidence>
<gene>
    <name evidence="11" type="ORF">M501DRAFT_930984</name>
</gene>
<protein>
    <submittedName>
        <fullName evidence="11">Uncharacterized protein</fullName>
    </submittedName>
</protein>
<evidence type="ECO:0000256" key="1">
    <source>
        <dbReference type="ARBA" id="ARBA00004259"/>
    </source>
</evidence>
<proteinExistence type="inferred from homology"/>
<dbReference type="GO" id="GO:0000972">
    <property type="term" value="P:transcription-dependent tethering of RNA polymerase II gene DNA at nuclear periphery"/>
    <property type="evidence" value="ECO:0007669"/>
    <property type="project" value="TreeGrafter"/>
</dbReference>
<dbReference type="OrthoDB" id="103454at2759"/>
<dbReference type="GO" id="GO:0016973">
    <property type="term" value="P:poly(A)+ mRNA export from nucleus"/>
    <property type="evidence" value="ECO:0007669"/>
    <property type="project" value="TreeGrafter"/>
</dbReference>
<dbReference type="InterPro" id="IPR007187">
    <property type="entry name" value="Nucleoporin_Nup133/Nup155_C"/>
</dbReference>
<dbReference type="EMBL" id="MU006092">
    <property type="protein sequence ID" value="KAF2840579.1"/>
    <property type="molecule type" value="Genomic_DNA"/>
</dbReference>
<comment type="caution">
    <text evidence="11">The sequence shown here is derived from an EMBL/GenBank/DDBJ whole genome shotgun (WGS) entry which is preliminary data.</text>
</comment>
<keyword evidence="4" id="KW-0509">mRNA transport</keyword>
<evidence type="ECO:0000256" key="4">
    <source>
        <dbReference type="ARBA" id="ARBA00022816"/>
    </source>
</evidence>
<dbReference type="Gene3D" id="1.25.40.700">
    <property type="match status" value="1"/>
</dbReference>
<evidence type="ECO:0000256" key="8">
    <source>
        <dbReference type="SAM" id="MobiDB-lite"/>
    </source>
</evidence>
<name>A0A9P4SDR0_9PEZI</name>
<evidence type="ECO:0000256" key="2">
    <source>
        <dbReference type="ARBA" id="ARBA00005569"/>
    </source>
</evidence>
<dbReference type="GO" id="GO:0031080">
    <property type="term" value="C:nuclear pore outer ring"/>
    <property type="evidence" value="ECO:0007669"/>
    <property type="project" value="TreeGrafter"/>
</dbReference>
<evidence type="ECO:0000313" key="11">
    <source>
        <dbReference type="EMBL" id="KAF2840579.1"/>
    </source>
</evidence>
<evidence type="ECO:0000259" key="10">
    <source>
        <dbReference type="Pfam" id="PF08801"/>
    </source>
</evidence>
<dbReference type="GO" id="GO:0017056">
    <property type="term" value="F:structural constituent of nuclear pore"/>
    <property type="evidence" value="ECO:0007669"/>
    <property type="project" value="InterPro"/>
</dbReference>
<dbReference type="InterPro" id="IPR037624">
    <property type="entry name" value="Nup133-like"/>
</dbReference>
<feature type="domain" description="Nucleoporin Nup133/Nup155-like N-terminal" evidence="10">
    <location>
        <begin position="102"/>
        <end position="535"/>
    </location>
</feature>
<dbReference type="SUPFAM" id="SSF117289">
    <property type="entry name" value="Nucleoporin domain"/>
    <property type="match status" value="1"/>
</dbReference>
<dbReference type="Gene3D" id="2.130.10.10">
    <property type="entry name" value="YVTN repeat-like/Quinoprotein amine dehydrogenase"/>
    <property type="match status" value="1"/>
</dbReference>
<dbReference type="InterPro" id="IPR014908">
    <property type="entry name" value="Nucleoporin_Nup133/Nup155_N"/>
</dbReference>
<keyword evidence="5" id="KW-0653">Protein transport</keyword>
<dbReference type="Proteomes" id="UP000799429">
    <property type="component" value="Unassembled WGS sequence"/>
</dbReference>
<evidence type="ECO:0000313" key="12">
    <source>
        <dbReference type="Proteomes" id="UP000799429"/>
    </source>
</evidence>
<keyword evidence="6" id="KW-0811">Translocation</keyword>
<dbReference type="PANTHER" id="PTHR13405:SF11">
    <property type="entry name" value="NUCLEAR PORE COMPLEX PROTEIN NUP133"/>
    <property type="match status" value="1"/>
</dbReference>
<comment type="subcellular location">
    <subcellularLocation>
        <location evidence="1">Nucleus envelope</location>
    </subcellularLocation>
</comment>
<feature type="domain" description="Nucleoporin Nup133/Nup155-like C-terminal" evidence="9">
    <location>
        <begin position="647"/>
        <end position="1280"/>
    </location>
</feature>
<dbReference type="PANTHER" id="PTHR13405">
    <property type="entry name" value="NUCLEAR PORE COMPLEX PROTEIN NUP133"/>
    <property type="match status" value="1"/>
</dbReference>
<dbReference type="InterPro" id="IPR015943">
    <property type="entry name" value="WD40/YVTN_repeat-like_dom_sf"/>
</dbReference>
<feature type="region of interest" description="Disordered" evidence="8">
    <location>
        <begin position="1"/>
        <end position="63"/>
    </location>
</feature>
<accession>A0A9P4SDR0</accession>
<dbReference type="Gene3D" id="1.20.58.1380">
    <property type="match status" value="1"/>
</dbReference>
<evidence type="ECO:0000259" key="9">
    <source>
        <dbReference type="Pfam" id="PF03177"/>
    </source>
</evidence>
<evidence type="ECO:0000256" key="6">
    <source>
        <dbReference type="ARBA" id="ARBA00023010"/>
    </source>
</evidence>
<evidence type="ECO:0000256" key="7">
    <source>
        <dbReference type="ARBA" id="ARBA00023242"/>
    </source>
</evidence>